<keyword evidence="5" id="KW-1185">Reference proteome</keyword>
<dbReference type="InterPro" id="IPR016441">
    <property type="entry name" value="Tti1"/>
</dbReference>
<evidence type="ECO:0000256" key="1">
    <source>
        <dbReference type="SAM" id="MobiDB-lite"/>
    </source>
</evidence>
<dbReference type="Proteomes" id="UP001363622">
    <property type="component" value="Unassembled WGS sequence"/>
</dbReference>
<feature type="region of interest" description="Disordered" evidence="1">
    <location>
        <begin position="1066"/>
        <end position="1090"/>
    </location>
</feature>
<dbReference type="InterPro" id="IPR049362">
    <property type="entry name" value="TTI1_rpt"/>
</dbReference>
<name>A0ABR1KR07_9PEZI</name>
<reference evidence="4 5" key="1">
    <citation type="submission" date="2024-04" db="EMBL/GenBank/DDBJ databases">
        <title>Phyllosticta paracitricarpa is synonymous to the EU quarantine fungus P. citricarpa based on phylogenomic analyses.</title>
        <authorList>
            <consortium name="Lawrence Berkeley National Laboratory"/>
            <person name="Van Ingen-Buijs V.A."/>
            <person name="Van Westerhoven A.C."/>
            <person name="Haridas S."/>
            <person name="Skiadas P."/>
            <person name="Martin F."/>
            <person name="Groenewald J.Z."/>
            <person name="Crous P.W."/>
            <person name="Seidl M.F."/>
        </authorList>
    </citation>
    <scope>NUCLEOTIDE SEQUENCE [LARGE SCALE GENOMIC DNA]</scope>
    <source>
        <strain evidence="4 5">CBS 123371</strain>
    </source>
</reference>
<feature type="compositionally biased region" description="Acidic residues" evidence="1">
    <location>
        <begin position="788"/>
        <end position="804"/>
    </location>
</feature>
<organism evidence="4 5">
    <name type="scientific">Phyllosticta citriasiana</name>
    <dbReference type="NCBI Taxonomy" id="595635"/>
    <lineage>
        <taxon>Eukaryota</taxon>
        <taxon>Fungi</taxon>
        <taxon>Dikarya</taxon>
        <taxon>Ascomycota</taxon>
        <taxon>Pezizomycotina</taxon>
        <taxon>Dothideomycetes</taxon>
        <taxon>Dothideomycetes incertae sedis</taxon>
        <taxon>Botryosphaeriales</taxon>
        <taxon>Phyllostictaceae</taxon>
        <taxon>Phyllosticta</taxon>
    </lineage>
</organism>
<comment type="caution">
    <text evidence="4">The sequence shown here is derived from an EMBL/GenBank/DDBJ whole genome shotgun (WGS) entry which is preliminary data.</text>
</comment>
<evidence type="ECO:0000259" key="3">
    <source>
        <dbReference type="Pfam" id="PF24181"/>
    </source>
</evidence>
<protein>
    <submittedName>
        <fullName evidence="4">HEAT repeat protein-like protein</fullName>
    </submittedName>
</protein>
<dbReference type="InterPro" id="IPR052587">
    <property type="entry name" value="TELO2-interacting_protein_1"/>
</dbReference>
<feature type="compositionally biased region" description="Low complexity" evidence="1">
    <location>
        <begin position="955"/>
        <end position="973"/>
    </location>
</feature>
<dbReference type="Pfam" id="PF24173">
    <property type="entry name" value="TPR_TTI1_N"/>
    <property type="match status" value="1"/>
</dbReference>
<feature type="domain" description="TTI1 C-terminal TPR" evidence="3">
    <location>
        <begin position="732"/>
        <end position="916"/>
    </location>
</feature>
<gene>
    <name evidence="4" type="ORF">IWZ03DRAFT_441631</name>
</gene>
<dbReference type="Pfam" id="PF21547">
    <property type="entry name" value="TTI1"/>
    <property type="match status" value="1"/>
</dbReference>
<feature type="region of interest" description="Disordered" evidence="1">
    <location>
        <begin position="955"/>
        <end position="993"/>
    </location>
</feature>
<dbReference type="InterPro" id="IPR011989">
    <property type="entry name" value="ARM-like"/>
</dbReference>
<feature type="domain" description="TTI1 N-terminal TPR" evidence="2">
    <location>
        <begin position="8"/>
        <end position="338"/>
    </location>
</feature>
<evidence type="ECO:0000313" key="4">
    <source>
        <dbReference type="EMBL" id="KAK7516809.1"/>
    </source>
</evidence>
<evidence type="ECO:0000259" key="2">
    <source>
        <dbReference type="Pfam" id="PF24173"/>
    </source>
</evidence>
<evidence type="ECO:0000313" key="5">
    <source>
        <dbReference type="Proteomes" id="UP001363622"/>
    </source>
</evidence>
<feature type="region of interest" description="Disordered" evidence="1">
    <location>
        <begin position="788"/>
        <end position="813"/>
    </location>
</feature>
<dbReference type="PIRSF" id="PIRSF005250">
    <property type="entry name" value="UCP005250"/>
    <property type="match status" value="1"/>
</dbReference>
<feature type="compositionally biased region" description="Polar residues" evidence="1">
    <location>
        <begin position="974"/>
        <end position="983"/>
    </location>
</feature>
<dbReference type="InterPro" id="IPR016024">
    <property type="entry name" value="ARM-type_fold"/>
</dbReference>
<dbReference type="PANTHER" id="PTHR18460">
    <property type="entry name" value="TEL2 INTERACTING PROTEIN 1 TTI1 FAMILY MEMBER"/>
    <property type="match status" value="1"/>
</dbReference>
<proteinExistence type="predicted"/>
<sequence>MECRQRIFHLLKPHCVQLSQAVLEIAANNGDPKQVVSRLSNLLVALREAASTPDTLDAKLTDYVFFPLSYVLRERQKLPGVAVELTLDCITVLLESGWRSNTNPDLSHQILLLATGFAGGPPGQKNATQSSEELQTAAFRCLDQLFTNYQDNDLARKSLTDVKNMGPLGHSVMVMLEGIQEGPSNNVQIAASNALFACCSAIPDRDALASIMPKIVSTLSTVLVPSTQQRRSYKTFQRSLEILSHLFKTVLADEFTNNLPSSTETGESGKQLNQSWLQATASWIKKALANVIRIRHHERSEVRHALLDLCLVVLQDCKTSLKDSAAMMVETMVVLCGADEDFQATSTVRQVLLADSKFADLLRSAIHNWAISLPRVMTSPDDSVKRTTIKQISTAYHLLSEHGVELGLVDRMLATNLRDGISTAILESSKKMEIVETTALAPSMDMTSSSTINTSLEFEQVLYENDSQRVIAQDLKQLVENVSISKSSLTAARELVDSLHSFRGAQQVASFWTALQLLRSGNKQDSLMNDFLAIDDGALSPHEELLEELYSLSLDTLQQHHVETPHDWRIQALALETMAFQAQTLKNEFRIELVDALYPIVHLVGSSHANLRSHAATALNIIAAACGYSSVSALIVENVDYLVNAVALKLNTFDISPQAPQVLLMMIKLSGPSLLPYLDDLVGSIFAALESFHGYPRLVELLFRVLSGIAEEGVKTPLLAITAGQQESKTGGEQELTSVQDVLAILEDLQRREAKEDHPVELEKAEFPRAPWKDVDKGKTCLIEDVDDDENQEQQKEEEEESVEPDPPPPAPATYALLHKITSLTQHYLSSPSPTLRTSLLSLLKTTLPSLAKHENTFLPLLNTLWPALVPRLADPEAYVVEGACDVAAVMCAYGGEFMRGRIEGVWGALLRLFESGGSTEGKEKRNMKDRAPMAPWSWSSSSILALPSRPRAAAAAATTTTTTTTTGATATTSSPSTHNTSDPHLHHPPSTFYTTAPTRIIRAALTRLFAAIITHVTLSDAAFDQALALLLPRVVADEELRTAFERRNADAVWLAMMVYRGQGVEKEGGEKGRKKAREKARRGEKDERGMDEGGWELEAELVGWRRPREEEWVWRGRRARFATVV</sequence>
<dbReference type="Pfam" id="PF24181">
    <property type="entry name" value="TPR_TTI1_C"/>
    <property type="match status" value="1"/>
</dbReference>
<dbReference type="EMBL" id="JBBPHU010000006">
    <property type="protein sequence ID" value="KAK7516809.1"/>
    <property type="molecule type" value="Genomic_DNA"/>
</dbReference>
<accession>A0ABR1KR07</accession>
<dbReference type="SUPFAM" id="SSF48371">
    <property type="entry name" value="ARM repeat"/>
    <property type="match status" value="1"/>
</dbReference>
<dbReference type="InterPro" id="IPR057566">
    <property type="entry name" value="TPR_TTI1_N"/>
</dbReference>
<dbReference type="Gene3D" id="1.25.10.10">
    <property type="entry name" value="Leucine-rich Repeat Variant"/>
    <property type="match status" value="3"/>
</dbReference>
<dbReference type="InterPro" id="IPR057567">
    <property type="entry name" value="TPR_TTI1_C"/>
</dbReference>
<dbReference type="PANTHER" id="PTHR18460:SF3">
    <property type="entry name" value="TELO2-INTERACTING PROTEIN 1 HOMOLOG"/>
    <property type="match status" value="1"/>
</dbReference>